<dbReference type="Pfam" id="PF00929">
    <property type="entry name" value="RNase_T"/>
    <property type="match status" value="1"/>
</dbReference>
<proteinExistence type="predicted"/>
<dbReference type="NCBIfam" id="TIGR00573">
    <property type="entry name" value="dnaq"/>
    <property type="match status" value="1"/>
</dbReference>
<dbReference type="Gene3D" id="3.30.420.10">
    <property type="entry name" value="Ribonuclease H-like superfamily/Ribonuclease H"/>
    <property type="match status" value="1"/>
</dbReference>
<comment type="function">
    <text evidence="1">DNA polymerase III is a complex, multichain enzyme responsible for most of the replicative synthesis in bacteria. The epsilon subunit contain the editing function and is a proofreading 3'-5' exonuclease.</text>
</comment>
<dbReference type="STRING" id="104663.SAMN04488121_11530"/>
<dbReference type="SUPFAM" id="SSF53098">
    <property type="entry name" value="Ribonuclease H-like"/>
    <property type="match status" value="1"/>
</dbReference>
<evidence type="ECO:0000256" key="1">
    <source>
        <dbReference type="ARBA" id="ARBA00025483"/>
    </source>
</evidence>
<organism evidence="4 5">
    <name type="scientific">Chitinophaga filiformis</name>
    <name type="common">Myxococcus filiformis</name>
    <name type="synonym">Flexibacter filiformis</name>
    <dbReference type="NCBI Taxonomy" id="104663"/>
    <lineage>
        <taxon>Bacteria</taxon>
        <taxon>Pseudomonadati</taxon>
        <taxon>Bacteroidota</taxon>
        <taxon>Chitinophagia</taxon>
        <taxon>Chitinophagales</taxon>
        <taxon>Chitinophagaceae</taxon>
        <taxon>Chitinophaga</taxon>
    </lineage>
</organism>
<name>A0A1G8DM23_CHIFI</name>
<dbReference type="SUPFAM" id="SSF82771">
    <property type="entry name" value="GIY-YIG endonuclease"/>
    <property type="match status" value="1"/>
</dbReference>
<dbReference type="InterPro" id="IPR036397">
    <property type="entry name" value="RNaseH_sf"/>
</dbReference>
<dbReference type="GO" id="GO:0003677">
    <property type="term" value="F:DNA binding"/>
    <property type="evidence" value="ECO:0007669"/>
    <property type="project" value="InterPro"/>
</dbReference>
<evidence type="ECO:0000313" key="4">
    <source>
        <dbReference type="EMBL" id="SDH58529.1"/>
    </source>
</evidence>
<dbReference type="GO" id="GO:0005829">
    <property type="term" value="C:cytosol"/>
    <property type="evidence" value="ECO:0007669"/>
    <property type="project" value="TreeGrafter"/>
</dbReference>
<dbReference type="EMBL" id="FNBN01000015">
    <property type="protein sequence ID" value="SDH58529.1"/>
    <property type="molecule type" value="Genomic_DNA"/>
</dbReference>
<dbReference type="Proteomes" id="UP000199045">
    <property type="component" value="Unassembled WGS sequence"/>
</dbReference>
<dbReference type="AlphaFoldDB" id="A0A1G8DM23"/>
<dbReference type="InterPro" id="IPR006054">
    <property type="entry name" value="DnaQ"/>
</dbReference>
<dbReference type="SMART" id="SM00479">
    <property type="entry name" value="EXOIII"/>
    <property type="match status" value="1"/>
</dbReference>
<dbReference type="FunFam" id="3.30.420.10:FF:000045">
    <property type="entry name" value="3'-5' exonuclease DinG"/>
    <property type="match status" value="1"/>
</dbReference>
<feature type="domain" description="GIY-YIG" evidence="3">
    <location>
        <begin position="203"/>
        <end position="281"/>
    </location>
</feature>
<dbReference type="GO" id="GO:0045004">
    <property type="term" value="P:DNA replication proofreading"/>
    <property type="evidence" value="ECO:0007669"/>
    <property type="project" value="TreeGrafter"/>
</dbReference>
<dbReference type="CDD" id="cd06127">
    <property type="entry name" value="DEDDh"/>
    <property type="match status" value="1"/>
</dbReference>
<comment type="subunit">
    <text evidence="2">DNA polymerase III contains a core (composed of alpha, epsilon and theta chains) that associates with a tau subunit. This core dimerizes to form the POLIII' complex. PolIII' associates with the gamma complex (composed of gamma, delta, delta', psi and chi chains) and with the beta chain to form the complete DNA polymerase III complex.</text>
</comment>
<evidence type="ECO:0000313" key="5">
    <source>
        <dbReference type="Proteomes" id="UP000199045"/>
    </source>
</evidence>
<dbReference type="Gene3D" id="3.40.1440.10">
    <property type="entry name" value="GIY-YIG endonuclease"/>
    <property type="match status" value="1"/>
</dbReference>
<dbReference type="InterPro" id="IPR047296">
    <property type="entry name" value="GIY-YIG_UvrC_Cho"/>
</dbReference>
<evidence type="ECO:0000256" key="2">
    <source>
        <dbReference type="ARBA" id="ARBA00026073"/>
    </source>
</evidence>
<dbReference type="SMART" id="SM00465">
    <property type="entry name" value="GIYc"/>
    <property type="match status" value="1"/>
</dbReference>
<dbReference type="GO" id="GO:0006289">
    <property type="term" value="P:nucleotide-excision repair"/>
    <property type="evidence" value="ECO:0007669"/>
    <property type="project" value="InterPro"/>
</dbReference>
<dbReference type="InterPro" id="IPR000305">
    <property type="entry name" value="GIY-YIG_endonuc"/>
</dbReference>
<dbReference type="PANTHER" id="PTHR30231:SF41">
    <property type="entry name" value="DNA POLYMERASE III SUBUNIT EPSILON"/>
    <property type="match status" value="1"/>
</dbReference>
<dbReference type="GO" id="GO:0003887">
    <property type="term" value="F:DNA-directed DNA polymerase activity"/>
    <property type="evidence" value="ECO:0007669"/>
    <property type="project" value="InterPro"/>
</dbReference>
<dbReference type="GO" id="GO:0008408">
    <property type="term" value="F:3'-5' exonuclease activity"/>
    <property type="evidence" value="ECO:0007669"/>
    <property type="project" value="TreeGrafter"/>
</dbReference>
<accession>A0A1G8DM23</accession>
<sequence length="463" mass="52610">MFAEWRVMYAIVDIETTGGHASANGITEIAIFIYDGQEVVQQYETLINPGVPIPRYIQSLTGITDDMVASAPSFEEVAADIYALIHDKIFVAHNVNFDYSFLQYHLAKAGYQLRSKKLCTVRLGRKIVPGLPSYSLGNLCKSLQITVTQRHRASGDAAATVTLFGLLLRQDTNNAIANALSVHSKEQFLPPNLPPEQVTALPRNPGVYYFHDQKGKVVYVGKAKNLRKRVNSHFTGNSASRKRQEFLRNIYSISHEVTGTELMANILESVEIKRLWPIYNYSQKHIEFKYGFYCFEDQQGYLRLAIEKRRKYTMPLHAFPLLVQGHQMLRGLIREFDLCPRLCFLQKGNGACSPIPDHTCRGACEKKEGPETYNLRVKAAINHMQQQQPSFIIMGTGRDAQEQSCILMEKGRFYGMGYIPRDTAITEETGVKEWLTQYPENEYILNLIHAHAGNHHQELVKFS</sequence>
<protein>
    <submittedName>
        <fullName evidence="4">DNA polymerase-3 subunit epsilon</fullName>
    </submittedName>
</protein>
<dbReference type="PANTHER" id="PTHR30231">
    <property type="entry name" value="DNA POLYMERASE III SUBUNIT EPSILON"/>
    <property type="match status" value="1"/>
</dbReference>
<dbReference type="PROSITE" id="PS50164">
    <property type="entry name" value="GIY_YIG"/>
    <property type="match status" value="1"/>
</dbReference>
<dbReference type="CDD" id="cd10434">
    <property type="entry name" value="GIY-YIG_UvrC_Cho"/>
    <property type="match status" value="1"/>
</dbReference>
<dbReference type="InterPro" id="IPR035901">
    <property type="entry name" value="GIY-YIG_endonuc_sf"/>
</dbReference>
<dbReference type="Pfam" id="PF01541">
    <property type="entry name" value="GIY-YIG"/>
    <property type="match status" value="1"/>
</dbReference>
<evidence type="ECO:0000259" key="3">
    <source>
        <dbReference type="PROSITE" id="PS50164"/>
    </source>
</evidence>
<gene>
    <name evidence="4" type="ORF">SAMN04488121_11530</name>
</gene>
<reference evidence="4 5" key="1">
    <citation type="submission" date="2016-10" db="EMBL/GenBank/DDBJ databases">
        <authorList>
            <person name="de Groot N.N."/>
        </authorList>
    </citation>
    <scope>NUCLEOTIDE SEQUENCE [LARGE SCALE GENOMIC DNA]</scope>
    <source>
        <strain evidence="4 5">DSM 527</strain>
    </source>
</reference>
<dbReference type="InterPro" id="IPR013520">
    <property type="entry name" value="Ribonucl_H"/>
</dbReference>
<dbReference type="InterPro" id="IPR012337">
    <property type="entry name" value="RNaseH-like_sf"/>
</dbReference>